<reference evidence="2" key="1">
    <citation type="submission" date="2015-06" db="UniProtKB">
        <authorList>
            <consortium name="EnsemblPlants"/>
        </authorList>
    </citation>
    <scope>IDENTIFICATION</scope>
</reference>
<proteinExistence type="predicted"/>
<evidence type="ECO:0000256" key="1">
    <source>
        <dbReference type="SAM" id="MobiDB-lite"/>
    </source>
</evidence>
<feature type="region of interest" description="Disordered" evidence="1">
    <location>
        <begin position="110"/>
        <end position="133"/>
    </location>
</feature>
<feature type="region of interest" description="Disordered" evidence="1">
    <location>
        <begin position="70"/>
        <end position="91"/>
    </location>
</feature>
<accession>N1R2A6</accession>
<feature type="region of interest" description="Disordered" evidence="1">
    <location>
        <begin position="1"/>
        <end position="34"/>
    </location>
</feature>
<evidence type="ECO:0000313" key="2">
    <source>
        <dbReference type="EnsemblPlants" id="EMT13066"/>
    </source>
</evidence>
<dbReference type="AlphaFoldDB" id="N1R2A6"/>
<dbReference type="EnsemblPlants" id="EMT13066">
    <property type="protein sequence ID" value="EMT13066"/>
    <property type="gene ID" value="F775_08198"/>
</dbReference>
<sequence>MQGCDAVDLVDEGRRLDNSGEAERPGTDTGKTDLSVCRLDREGGKPRRCVATVEGAGSHEAPMVGLHRVKKTEGAEVRQEMESTGTRRGRGATMRALLTGGLADEAAERQWTGQRRNGDVVDKGARSVRLGGE</sequence>
<feature type="compositionally biased region" description="Basic and acidic residues" evidence="1">
    <location>
        <begin position="116"/>
        <end position="125"/>
    </location>
</feature>
<organism evidence="2">
    <name type="scientific">Aegilops tauschii</name>
    <name type="common">Tausch's goatgrass</name>
    <name type="synonym">Aegilops squarrosa</name>
    <dbReference type="NCBI Taxonomy" id="37682"/>
    <lineage>
        <taxon>Eukaryota</taxon>
        <taxon>Viridiplantae</taxon>
        <taxon>Streptophyta</taxon>
        <taxon>Embryophyta</taxon>
        <taxon>Tracheophyta</taxon>
        <taxon>Spermatophyta</taxon>
        <taxon>Magnoliopsida</taxon>
        <taxon>Liliopsida</taxon>
        <taxon>Poales</taxon>
        <taxon>Poaceae</taxon>
        <taxon>BOP clade</taxon>
        <taxon>Pooideae</taxon>
        <taxon>Triticodae</taxon>
        <taxon>Triticeae</taxon>
        <taxon>Triticinae</taxon>
        <taxon>Aegilops</taxon>
    </lineage>
</organism>
<name>N1R2A6_AEGTA</name>
<feature type="compositionally biased region" description="Basic and acidic residues" evidence="1">
    <location>
        <begin position="71"/>
        <end position="81"/>
    </location>
</feature>
<feature type="compositionally biased region" description="Basic and acidic residues" evidence="1">
    <location>
        <begin position="11"/>
        <end position="26"/>
    </location>
</feature>
<protein>
    <submittedName>
        <fullName evidence="2">Uncharacterized protein</fullName>
    </submittedName>
</protein>